<dbReference type="InterPro" id="IPR052721">
    <property type="entry name" value="ET_Amicyanin"/>
</dbReference>
<proteinExistence type="predicted"/>
<dbReference type="GeneID" id="13795840"/>
<dbReference type="Pfam" id="PF00127">
    <property type="entry name" value="Copper-bind"/>
    <property type="match status" value="1"/>
</dbReference>
<dbReference type="GO" id="GO:0009055">
    <property type="term" value="F:electron transfer activity"/>
    <property type="evidence" value="ECO:0007669"/>
    <property type="project" value="InterPro"/>
</dbReference>
<dbReference type="PATRIC" id="fig|1237085.11.peg.1957"/>
<accession>K0IN80</accession>
<name>K0IN80_NITGG</name>
<keyword evidence="5" id="KW-1185">Reference proteome</keyword>
<dbReference type="InParanoid" id="K0IN80"/>
<reference evidence="4 5" key="1">
    <citation type="journal article" date="2012" name="Environ. Microbiol.">
        <title>The genome of the ammonia-oxidizing Candidatus Nitrososphaera gargensis: insights into metabolic versatility and environmental adaptations.</title>
        <authorList>
            <person name="Spang A."/>
            <person name="Poehlein A."/>
            <person name="Offre P."/>
            <person name="Zumbragel S."/>
            <person name="Haider S."/>
            <person name="Rychlik N."/>
            <person name="Nowka B."/>
            <person name="Schmeisser C."/>
            <person name="Lebedeva E.V."/>
            <person name="Rattei T."/>
            <person name="Bohm C."/>
            <person name="Schmid M."/>
            <person name="Galushko A."/>
            <person name="Hatzenpichler R."/>
            <person name="Weinmaier T."/>
            <person name="Daniel R."/>
            <person name="Schleper C."/>
            <person name="Spieck E."/>
            <person name="Streit W."/>
            <person name="Wagner M."/>
        </authorList>
    </citation>
    <scope>NUCLEOTIDE SEQUENCE [LARGE SCALE GENOMIC DNA]</scope>
    <source>
        <strain evidence="5">Ga9.2</strain>
    </source>
</reference>
<evidence type="ECO:0000313" key="5">
    <source>
        <dbReference type="Proteomes" id="UP000008037"/>
    </source>
</evidence>
<dbReference type="Proteomes" id="UP000008037">
    <property type="component" value="Chromosome"/>
</dbReference>
<dbReference type="InterPro" id="IPR008972">
    <property type="entry name" value="Cupredoxin"/>
</dbReference>
<evidence type="ECO:0000313" key="4">
    <source>
        <dbReference type="EMBL" id="AFU58909.1"/>
    </source>
</evidence>
<dbReference type="PANTHER" id="PTHR36507">
    <property type="entry name" value="BLL1555 PROTEIN"/>
    <property type="match status" value="1"/>
</dbReference>
<dbReference type="HOGENOM" id="CLU_613419_0_0_2"/>
<dbReference type="EMBL" id="CP002408">
    <property type="protein sequence ID" value="AFU58909.1"/>
    <property type="molecule type" value="Genomic_DNA"/>
</dbReference>
<organism evidence="4 5">
    <name type="scientific">Nitrososphaera gargensis (strain Ga9.2)</name>
    <dbReference type="NCBI Taxonomy" id="1237085"/>
    <lineage>
        <taxon>Archaea</taxon>
        <taxon>Nitrososphaerota</taxon>
        <taxon>Nitrososphaeria</taxon>
        <taxon>Nitrososphaerales</taxon>
        <taxon>Nitrososphaeraceae</taxon>
        <taxon>Nitrososphaera</taxon>
    </lineage>
</organism>
<dbReference type="KEGG" id="nga:Ngar_c19770"/>
<dbReference type="RefSeq" id="WP_015019445.1">
    <property type="nucleotide sequence ID" value="NC_018719.1"/>
</dbReference>
<evidence type="ECO:0000259" key="3">
    <source>
        <dbReference type="Pfam" id="PF00127"/>
    </source>
</evidence>
<sequence length="446" mass="46736">MSQPFPMNSTGILGSKLLLAVVASGALLTGTLFGITQTGVISPEIQQAAAQGTPAATPVNEPQKVDLDGVTVSFELTPKEVHAVDLVNMNIKITDTASGAPLSHVDWAIIVKDPSGREVYKTSTSHSHMGIESFSYAFMHPGKNTVQVQVASLGPKMMGMDVPKEAQTRVFKSGDPMKSPEVDQTFFFGTRSHDFVVNVGSPGGVKTISTDMGKKVELSLSTNPETVIAGQPTTLILDVKDATTGKHIMHPDALMTVRQGSFILTKSAPAGSPMMPMNGAYHGHTGQMALTVVFPTTGFYIIDIDTNSLPVSDVQYGHAGARFKVLVTEEDAGSAGSSKAASATTATTTAPNQVAILGQAAPYFGPQSLTVKAGTTVTFTNSDFVVHTATGTDAAPGNVAPAPNDTFDTGILGHGESKQIKFDKAGTYNYFCMIHPQMRGTVTVTG</sequence>
<dbReference type="SUPFAM" id="SSF49503">
    <property type="entry name" value="Cupredoxins"/>
    <property type="match status" value="1"/>
</dbReference>
<keyword evidence="1" id="KW-0479">Metal-binding</keyword>
<dbReference type="OrthoDB" id="4392at2157"/>
<keyword evidence="2" id="KW-0186">Copper</keyword>
<evidence type="ECO:0000256" key="2">
    <source>
        <dbReference type="ARBA" id="ARBA00023008"/>
    </source>
</evidence>
<dbReference type="PANTHER" id="PTHR36507:SF1">
    <property type="entry name" value="BLL1555 PROTEIN"/>
    <property type="match status" value="1"/>
</dbReference>
<dbReference type="STRING" id="1237085.Ngar_c19770"/>
<dbReference type="AlphaFoldDB" id="K0IN80"/>
<dbReference type="InterPro" id="IPR000923">
    <property type="entry name" value="BlueCu_1"/>
</dbReference>
<gene>
    <name evidence="4" type="ordered locus">Ngar_c19770</name>
</gene>
<dbReference type="BioCyc" id="CNIT1237085:G1324-1975-MONOMER"/>
<evidence type="ECO:0000256" key="1">
    <source>
        <dbReference type="ARBA" id="ARBA00022723"/>
    </source>
</evidence>
<dbReference type="GO" id="GO:0005507">
    <property type="term" value="F:copper ion binding"/>
    <property type="evidence" value="ECO:0007669"/>
    <property type="project" value="InterPro"/>
</dbReference>
<dbReference type="Gene3D" id="2.60.40.420">
    <property type="entry name" value="Cupredoxins - blue copper proteins"/>
    <property type="match status" value="1"/>
</dbReference>
<protein>
    <submittedName>
        <fullName evidence="4">Putative blue (Type 1) copper domain protein</fullName>
    </submittedName>
</protein>
<feature type="domain" description="Blue (type 1) copper" evidence="3">
    <location>
        <begin position="363"/>
        <end position="444"/>
    </location>
</feature>